<dbReference type="AlphaFoldDB" id="A0A0G0L5X0"/>
<evidence type="ECO:0000313" key="3">
    <source>
        <dbReference type="Proteomes" id="UP000034366"/>
    </source>
</evidence>
<protein>
    <submittedName>
        <fullName evidence="2">Uncharacterized protein</fullName>
    </submittedName>
</protein>
<keyword evidence="1" id="KW-0732">Signal</keyword>
<name>A0A0G0L5X0_9BACT</name>
<dbReference type="EMBL" id="LBTW01000043">
    <property type="protein sequence ID" value="KKQ48046.1"/>
    <property type="molecule type" value="Genomic_DNA"/>
</dbReference>
<reference evidence="2 3" key="1">
    <citation type="journal article" date="2015" name="Nature">
        <title>rRNA introns, odd ribosomes, and small enigmatic genomes across a large radiation of phyla.</title>
        <authorList>
            <person name="Brown C.T."/>
            <person name="Hug L.A."/>
            <person name="Thomas B.C."/>
            <person name="Sharon I."/>
            <person name="Castelle C.J."/>
            <person name="Singh A."/>
            <person name="Wilkins M.J."/>
            <person name="Williams K.H."/>
            <person name="Banfield J.F."/>
        </authorList>
    </citation>
    <scope>NUCLEOTIDE SEQUENCE [LARGE SCALE GENOMIC DNA]</scope>
</reference>
<dbReference type="Proteomes" id="UP000034366">
    <property type="component" value="Unassembled WGS sequence"/>
</dbReference>
<feature type="non-terminal residue" evidence="2">
    <location>
        <position position="240"/>
    </location>
</feature>
<organism evidence="2 3">
    <name type="scientific">Candidatus Woesebacteria bacterium GW2011_GWD1_38_10</name>
    <dbReference type="NCBI Taxonomy" id="1618592"/>
    <lineage>
        <taxon>Bacteria</taxon>
        <taxon>Candidatus Woeseibacteriota</taxon>
    </lineage>
</organism>
<feature type="chain" id="PRO_5002533267" evidence="1">
    <location>
        <begin position="26"/>
        <end position="240"/>
    </location>
</feature>
<gene>
    <name evidence="2" type="ORF">US67_C0043G0001</name>
</gene>
<feature type="signal peptide" evidence="1">
    <location>
        <begin position="1"/>
        <end position="25"/>
    </location>
</feature>
<accession>A0A0G0L5X0</accession>
<sequence length="240" mass="26002">MKKHIFFLLMSLFVFLFVYKSNVEAQICNPSHPSCGGEACVSQRVIDIMQGCNASCQPNWVSQTVECSCFPYCEVVLQGIYCDQSTCTSTYPFGFSASCCLEDGESTTDQCGSSNYPSCSTSGTCSDGKTCRQDESTPELDCKCYCDSINADLKVDIGAGLVDGPVTVHPTQNFTLNWDASSGTDCYLDGAWVYHDGSGTYSLTSSHTYNFHCTRDCGRVTDDWVTVNVLPIPNCGGVTG</sequence>
<proteinExistence type="predicted"/>
<comment type="caution">
    <text evidence="2">The sequence shown here is derived from an EMBL/GenBank/DDBJ whole genome shotgun (WGS) entry which is preliminary data.</text>
</comment>
<evidence type="ECO:0000313" key="2">
    <source>
        <dbReference type="EMBL" id="KKQ48046.1"/>
    </source>
</evidence>
<evidence type="ECO:0000256" key="1">
    <source>
        <dbReference type="SAM" id="SignalP"/>
    </source>
</evidence>